<reference evidence="2 3" key="1">
    <citation type="submission" date="2018-07" db="EMBL/GenBank/DDBJ databases">
        <title>Complete genome sequencing of Ornithinimicrobium sp. AMA3305.</title>
        <authorList>
            <person name="Bae J.-W."/>
        </authorList>
    </citation>
    <scope>NUCLEOTIDE SEQUENCE [LARGE SCALE GENOMIC DNA]</scope>
    <source>
        <strain evidence="2 3">AMA3305</strain>
    </source>
</reference>
<protein>
    <submittedName>
        <fullName evidence="2">Sarcosine oxidase subunit delta family protein</fullName>
    </submittedName>
</protein>
<dbReference type="OrthoDB" id="7159274at2"/>
<feature type="compositionally biased region" description="Low complexity" evidence="1">
    <location>
        <begin position="95"/>
        <end position="106"/>
    </location>
</feature>
<dbReference type="Proteomes" id="UP000253790">
    <property type="component" value="Chromosome"/>
</dbReference>
<proteinExistence type="predicted"/>
<evidence type="ECO:0000256" key="1">
    <source>
        <dbReference type="SAM" id="MobiDB-lite"/>
    </source>
</evidence>
<accession>A0A345NK51</accession>
<feature type="compositionally biased region" description="Polar residues" evidence="1">
    <location>
        <begin position="107"/>
        <end position="116"/>
    </location>
</feature>
<name>A0A345NK51_9MICO</name>
<dbReference type="KEGG" id="orn:DV701_04050"/>
<dbReference type="Gene3D" id="3.30.2270.10">
    <property type="entry name" value="Folate-binding superfamily"/>
    <property type="match status" value="1"/>
</dbReference>
<dbReference type="GO" id="GO:0046653">
    <property type="term" value="P:tetrahydrofolate metabolic process"/>
    <property type="evidence" value="ECO:0007669"/>
    <property type="project" value="InterPro"/>
</dbReference>
<evidence type="ECO:0000313" key="3">
    <source>
        <dbReference type="Proteomes" id="UP000253790"/>
    </source>
</evidence>
<dbReference type="Pfam" id="PF04267">
    <property type="entry name" value="SoxD"/>
    <property type="match status" value="1"/>
</dbReference>
<dbReference type="InterPro" id="IPR038561">
    <property type="entry name" value="SoxD_sf"/>
</dbReference>
<dbReference type="GO" id="GO:0008115">
    <property type="term" value="F:sarcosine oxidase activity"/>
    <property type="evidence" value="ECO:0007669"/>
    <property type="project" value="InterPro"/>
</dbReference>
<sequence>MLILTCPHCGPRHEQEFHYGRQAHVAYPDDPSALSDAQWARYLFHRANPRGPHAERWVHSAGCRKWFNVVRDTLTNEISAVYPAGAQPPAEHADLVPAPVVPDVPASTTTEQTKEA</sequence>
<evidence type="ECO:0000313" key="2">
    <source>
        <dbReference type="EMBL" id="AXH95409.1"/>
    </source>
</evidence>
<dbReference type="InterPro" id="IPR006279">
    <property type="entry name" value="SoxD"/>
</dbReference>
<gene>
    <name evidence="2" type="ORF">DV701_04050</name>
</gene>
<keyword evidence="3" id="KW-1185">Reference proteome</keyword>
<feature type="region of interest" description="Disordered" evidence="1">
    <location>
        <begin position="88"/>
        <end position="116"/>
    </location>
</feature>
<dbReference type="RefSeq" id="WP_114927174.1">
    <property type="nucleotide sequence ID" value="NZ_CP031229.1"/>
</dbReference>
<dbReference type="EMBL" id="CP031229">
    <property type="protein sequence ID" value="AXH95409.1"/>
    <property type="molecule type" value="Genomic_DNA"/>
</dbReference>
<organism evidence="2 3">
    <name type="scientific">Ornithinimicrobium avium</name>
    <dbReference type="NCBI Taxonomy" id="2283195"/>
    <lineage>
        <taxon>Bacteria</taxon>
        <taxon>Bacillati</taxon>
        <taxon>Actinomycetota</taxon>
        <taxon>Actinomycetes</taxon>
        <taxon>Micrococcales</taxon>
        <taxon>Ornithinimicrobiaceae</taxon>
        <taxon>Ornithinimicrobium</taxon>
    </lineage>
</organism>
<dbReference type="NCBIfam" id="TIGR01374">
    <property type="entry name" value="soxD"/>
    <property type="match status" value="1"/>
</dbReference>
<dbReference type="AlphaFoldDB" id="A0A345NK51"/>